<dbReference type="AlphaFoldDB" id="A0A1H3WVP0"/>
<protein>
    <recommendedName>
        <fullName evidence="2">histidine kinase</fullName>
        <ecNumber evidence="2">2.7.13.3</ecNumber>
    </recommendedName>
</protein>
<feature type="compositionally biased region" description="Low complexity" evidence="5">
    <location>
        <begin position="848"/>
        <end position="868"/>
    </location>
</feature>
<dbReference type="SUPFAM" id="SSF47384">
    <property type="entry name" value="Homodimeric domain of signal transducing histidine kinase"/>
    <property type="match status" value="1"/>
</dbReference>
<dbReference type="InterPro" id="IPR001789">
    <property type="entry name" value="Sig_transdc_resp-reg_receiver"/>
</dbReference>
<keyword evidence="10" id="KW-1185">Reference proteome</keyword>
<dbReference type="Pfam" id="PF00512">
    <property type="entry name" value="HisKA"/>
    <property type="match status" value="1"/>
</dbReference>
<dbReference type="InterPro" id="IPR003594">
    <property type="entry name" value="HATPase_dom"/>
</dbReference>
<dbReference type="SUPFAM" id="SSF47226">
    <property type="entry name" value="Histidine-containing phosphotransfer domain, HPT domain"/>
    <property type="match status" value="1"/>
</dbReference>
<keyword evidence="6" id="KW-0472">Membrane</keyword>
<dbReference type="EC" id="2.7.13.3" evidence="2"/>
<feature type="transmembrane region" description="Helical" evidence="6">
    <location>
        <begin position="23"/>
        <end position="43"/>
    </location>
</feature>
<feature type="compositionally biased region" description="Pro residues" evidence="5">
    <location>
        <begin position="869"/>
        <end position="886"/>
    </location>
</feature>
<reference evidence="9 10" key="1">
    <citation type="submission" date="2016-10" db="EMBL/GenBank/DDBJ databases">
        <authorList>
            <person name="de Groot N.N."/>
        </authorList>
    </citation>
    <scope>NUCLEOTIDE SEQUENCE [LARGE SCALE GENOMIC DNA]</scope>
    <source>
        <strain evidence="9 10">DSM 15345</strain>
    </source>
</reference>
<evidence type="ECO:0000256" key="1">
    <source>
        <dbReference type="ARBA" id="ARBA00000085"/>
    </source>
</evidence>
<dbReference type="EMBL" id="FNQM01000002">
    <property type="protein sequence ID" value="SDZ91226.1"/>
    <property type="molecule type" value="Genomic_DNA"/>
</dbReference>
<dbReference type="RefSeq" id="WP_093248454.1">
    <property type="nucleotide sequence ID" value="NZ_FNQM01000002.1"/>
</dbReference>
<evidence type="ECO:0000256" key="4">
    <source>
        <dbReference type="PROSITE-ProRule" id="PRU00169"/>
    </source>
</evidence>
<dbReference type="PANTHER" id="PTHR45339:SF5">
    <property type="entry name" value="HISTIDINE KINASE"/>
    <property type="match status" value="1"/>
</dbReference>
<dbReference type="PRINTS" id="PR00344">
    <property type="entry name" value="BCTRLSENSOR"/>
</dbReference>
<dbReference type="PROSITE" id="PS50110">
    <property type="entry name" value="RESPONSE_REGULATORY"/>
    <property type="match status" value="1"/>
</dbReference>
<keyword evidence="6" id="KW-1133">Transmembrane helix</keyword>
<dbReference type="Pfam" id="PF00072">
    <property type="entry name" value="Response_reg"/>
    <property type="match status" value="1"/>
</dbReference>
<sequence>MNDAPLESGDAAARREGRAERTLRVLALAVAAFAAVALCLAVMGGRNALEASRARLAAQEYRAAFEALTEGATAAAENIARLRGASDHLAPEELEAFVRSAVVASSPMVLQQGWAPVEAAAPGAALLLIDRDEASVRVLSGGAAQPALAGRLARIEAGAVSIDGFATRDPGREATPGVVTILAPTARGAGRIDGAAFATIDLAAVAGALPPHPRAEIVGLRVVRDGVARSIFGDGVARPALGDGVARPALGDGAAKADDFLQSTRLRLADAVVEIDVGWRPMPAWRAVLAQGDGALTAALLGILLTCALATLAPRRSALSAAAAAAASRRKSQLVAALGHEVRTPLTAIIGMAEQIRKGPMTERQSVEAATLVRLAESLLSTIGQILDFSTLEGGRLDVDSVDTDLAGLVGEVAQAMNVLAAQKRLDLVVNMPLHVPRLVKTDPPRLRRILTNLLSNAVKFTSEGAVTLTVSLNRERGDRGGPAWFRFVVADTGAGMTPEQARIVFEPFGEASGAAARGDGGAGLGPGVARRLARLLGGDVAVSSRPGRGAVFTLELPFETLPAPRRLRREIGLCSAQKILVAVQDARTRDVLVETLDGVGALAVGVCDIAEARDALAGEEAMRDPFDMVLFQGVFRDRGSLLETLDLAQSCGLRPTPVWVRPSWMVPAEAPQSSCGVATVLEGPFLPENVARGIAHAASGGRIAASPEPGNAAQGPGRRGPSVLLVEDDPANREHVEALLKGLGCKTRIAGDGVEAIEAMRQARFDLVLTACQTPAADGCDAAGRMVELMRAGALCEAPIIALTEETTTEDRARSLAAGMSDCLARPVRAAALAALVDRWTARGPAGAAAQADARDAGGAPPAAARPSTPPAAAPSSPPSSPPCAAPAGGPPDLSGPEAAQPWPTGPLDAPLERFAAELRRDLLAMPAALEAGDLDACSRAARAMRVSAGRMGATALAEAAQDLELSAQAADATPAHVALTVRALAVEFRAFVAGLKGAA</sequence>
<name>A0A1H3WVP0_9RHOB</name>
<dbReference type="InterPro" id="IPR005467">
    <property type="entry name" value="His_kinase_dom"/>
</dbReference>
<feature type="region of interest" description="Disordered" evidence="5">
    <location>
        <begin position="848"/>
        <end position="910"/>
    </location>
</feature>
<gene>
    <name evidence="9" type="ORF">SAMN05444370_102153</name>
</gene>
<dbReference type="InterPro" id="IPR004358">
    <property type="entry name" value="Sig_transdc_His_kin-like_C"/>
</dbReference>
<comment type="caution">
    <text evidence="4">Lacks conserved residue(s) required for the propagation of feature annotation.</text>
</comment>
<dbReference type="InterPro" id="IPR036890">
    <property type="entry name" value="HATPase_C_sf"/>
</dbReference>
<evidence type="ECO:0000256" key="5">
    <source>
        <dbReference type="SAM" id="MobiDB-lite"/>
    </source>
</evidence>
<dbReference type="GO" id="GO:0000155">
    <property type="term" value="F:phosphorelay sensor kinase activity"/>
    <property type="evidence" value="ECO:0007669"/>
    <property type="project" value="InterPro"/>
</dbReference>
<dbReference type="Gene3D" id="3.40.50.2300">
    <property type="match status" value="1"/>
</dbReference>
<evidence type="ECO:0000256" key="2">
    <source>
        <dbReference type="ARBA" id="ARBA00012438"/>
    </source>
</evidence>
<comment type="catalytic activity">
    <reaction evidence="1">
        <text>ATP + protein L-histidine = ADP + protein N-phospho-L-histidine.</text>
        <dbReference type="EC" id="2.7.13.3"/>
    </reaction>
</comment>
<feature type="region of interest" description="Disordered" evidence="5">
    <location>
        <begin position="702"/>
        <end position="723"/>
    </location>
</feature>
<keyword evidence="6" id="KW-0812">Transmembrane</keyword>
<dbReference type="PROSITE" id="PS50109">
    <property type="entry name" value="HIS_KIN"/>
    <property type="match status" value="1"/>
</dbReference>
<dbReference type="PANTHER" id="PTHR45339">
    <property type="entry name" value="HYBRID SIGNAL TRANSDUCTION HISTIDINE KINASE J"/>
    <property type="match status" value="1"/>
</dbReference>
<dbReference type="Gene3D" id="1.10.287.130">
    <property type="match status" value="1"/>
</dbReference>
<evidence type="ECO:0000259" key="8">
    <source>
        <dbReference type="PROSITE" id="PS50110"/>
    </source>
</evidence>
<feature type="domain" description="Response regulatory" evidence="8">
    <location>
        <begin position="723"/>
        <end position="842"/>
    </location>
</feature>
<dbReference type="SMART" id="SM00388">
    <property type="entry name" value="HisKA"/>
    <property type="match status" value="1"/>
</dbReference>
<dbReference type="InterPro" id="IPR003661">
    <property type="entry name" value="HisK_dim/P_dom"/>
</dbReference>
<dbReference type="InterPro" id="IPR036641">
    <property type="entry name" value="HPT_dom_sf"/>
</dbReference>
<dbReference type="Gene3D" id="3.30.565.10">
    <property type="entry name" value="Histidine kinase-like ATPase, C-terminal domain"/>
    <property type="match status" value="1"/>
</dbReference>
<dbReference type="STRING" id="89524.SAMN05444370_102153"/>
<keyword evidence="9" id="KW-0418">Kinase</keyword>
<dbReference type="GO" id="GO:0005524">
    <property type="term" value="F:ATP binding"/>
    <property type="evidence" value="ECO:0007669"/>
    <property type="project" value="UniProtKB-KW"/>
</dbReference>
<dbReference type="SMART" id="SM00387">
    <property type="entry name" value="HATPase_c"/>
    <property type="match status" value="1"/>
</dbReference>
<dbReference type="Gene3D" id="1.20.120.160">
    <property type="entry name" value="HPT domain"/>
    <property type="match status" value="1"/>
</dbReference>
<evidence type="ECO:0000313" key="10">
    <source>
        <dbReference type="Proteomes" id="UP000198703"/>
    </source>
</evidence>
<dbReference type="OrthoDB" id="9801651at2"/>
<accession>A0A1H3WVP0</accession>
<dbReference type="SUPFAM" id="SSF52172">
    <property type="entry name" value="CheY-like"/>
    <property type="match status" value="1"/>
</dbReference>
<feature type="domain" description="Histidine kinase" evidence="7">
    <location>
        <begin position="337"/>
        <end position="561"/>
    </location>
</feature>
<dbReference type="InterPro" id="IPR036097">
    <property type="entry name" value="HisK_dim/P_sf"/>
</dbReference>
<dbReference type="Proteomes" id="UP000198703">
    <property type="component" value="Unassembled WGS sequence"/>
</dbReference>
<evidence type="ECO:0000256" key="6">
    <source>
        <dbReference type="SAM" id="Phobius"/>
    </source>
</evidence>
<keyword evidence="9" id="KW-0808">Transferase</keyword>
<dbReference type="CDD" id="cd00082">
    <property type="entry name" value="HisKA"/>
    <property type="match status" value="1"/>
</dbReference>
<dbReference type="CDD" id="cd17546">
    <property type="entry name" value="REC_hyHK_CKI1_RcsC-like"/>
    <property type="match status" value="1"/>
</dbReference>
<evidence type="ECO:0000256" key="3">
    <source>
        <dbReference type="ARBA" id="ARBA00022553"/>
    </source>
</evidence>
<dbReference type="SMART" id="SM00448">
    <property type="entry name" value="REC"/>
    <property type="match status" value="1"/>
</dbReference>
<proteinExistence type="predicted"/>
<evidence type="ECO:0000313" key="9">
    <source>
        <dbReference type="EMBL" id="SDZ91226.1"/>
    </source>
</evidence>
<dbReference type="Pfam" id="PF02518">
    <property type="entry name" value="HATPase_c"/>
    <property type="match status" value="1"/>
</dbReference>
<evidence type="ECO:0000259" key="7">
    <source>
        <dbReference type="PROSITE" id="PS50109"/>
    </source>
</evidence>
<dbReference type="GO" id="GO:0005886">
    <property type="term" value="C:plasma membrane"/>
    <property type="evidence" value="ECO:0007669"/>
    <property type="project" value="UniProtKB-SubCell"/>
</dbReference>
<dbReference type="SUPFAM" id="SSF55874">
    <property type="entry name" value="ATPase domain of HSP90 chaperone/DNA topoisomerase II/histidine kinase"/>
    <property type="match status" value="1"/>
</dbReference>
<dbReference type="InterPro" id="IPR011006">
    <property type="entry name" value="CheY-like_superfamily"/>
</dbReference>
<keyword evidence="3" id="KW-0597">Phosphoprotein</keyword>
<organism evidence="9 10">
    <name type="scientific">Rubrimonas cliftonensis</name>
    <dbReference type="NCBI Taxonomy" id="89524"/>
    <lineage>
        <taxon>Bacteria</taxon>
        <taxon>Pseudomonadati</taxon>
        <taxon>Pseudomonadota</taxon>
        <taxon>Alphaproteobacteria</taxon>
        <taxon>Rhodobacterales</taxon>
        <taxon>Paracoccaceae</taxon>
        <taxon>Rubrimonas</taxon>
    </lineage>
</organism>